<evidence type="ECO:0000313" key="1">
    <source>
        <dbReference type="EMBL" id="CAG4942677.1"/>
    </source>
</evidence>
<protein>
    <submittedName>
        <fullName evidence="1">(apollo) hypothetical protein</fullName>
    </submittedName>
</protein>
<evidence type="ECO:0000313" key="2">
    <source>
        <dbReference type="Proteomes" id="UP000691718"/>
    </source>
</evidence>
<dbReference type="AlphaFoldDB" id="A0A8S3W5Y1"/>
<dbReference type="EMBL" id="CAJQZP010000171">
    <property type="protein sequence ID" value="CAG4942677.1"/>
    <property type="molecule type" value="Genomic_DNA"/>
</dbReference>
<dbReference type="OrthoDB" id="6779410at2759"/>
<reference evidence="1" key="1">
    <citation type="submission" date="2021-04" db="EMBL/GenBank/DDBJ databases">
        <authorList>
            <person name="Tunstrom K."/>
        </authorList>
    </citation>
    <scope>NUCLEOTIDE SEQUENCE</scope>
</reference>
<dbReference type="Proteomes" id="UP000691718">
    <property type="component" value="Unassembled WGS sequence"/>
</dbReference>
<accession>A0A8S3W5Y1</accession>
<organism evidence="1 2">
    <name type="scientific">Parnassius apollo</name>
    <name type="common">Apollo butterfly</name>
    <name type="synonym">Papilio apollo</name>
    <dbReference type="NCBI Taxonomy" id="110799"/>
    <lineage>
        <taxon>Eukaryota</taxon>
        <taxon>Metazoa</taxon>
        <taxon>Ecdysozoa</taxon>
        <taxon>Arthropoda</taxon>
        <taxon>Hexapoda</taxon>
        <taxon>Insecta</taxon>
        <taxon>Pterygota</taxon>
        <taxon>Neoptera</taxon>
        <taxon>Endopterygota</taxon>
        <taxon>Lepidoptera</taxon>
        <taxon>Glossata</taxon>
        <taxon>Ditrysia</taxon>
        <taxon>Papilionoidea</taxon>
        <taxon>Papilionidae</taxon>
        <taxon>Parnassiinae</taxon>
        <taxon>Parnassini</taxon>
        <taxon>Parnassius</taxon>
        <taxon>Parnassius</taxon>
    </lineage>
</organism>
<keyword evidence="2" id="KW-1185">Reference proteome</keyword>
<comment type="caution">
    <text evidence="1">The sequence shown here is derived from an EMBL/GenBank/DDBJ whole genome shotgun (WGS) entry which is preliminary data.</text>
</comment>
<proteinExistence type="predicted"/>
<name>A0A8S3W5Y1_PARAO</name>
<sequence>MAMKWLYDVRIRYPNITEIQIIFPVTGHSFIPPDRIFAWTEKQIRRRENIIESQEYIDLIAKHATIHKVGINALILDWKTERQNNLKSNFHFQVSKCKRIIITRSGDKIQVTGEVVYRNNIAASTSLLKKGKKIVNINPSVIEILPSIKPDKLLDVKKLLQIHFGLQWDQLPELLFYKNILQNNVDLTEN</sequence>
<gene>
    <name evidence="1" type="ORF">PAPOLLO_LOCUS2492</name>
</gene>